<dbReference type="AlphaFoldDB" id="A0A1X0RXY3"/>
<evidence type="ECO:0000313" key="1">
    <source>
        <dbReference type="EMBL" id="ORE16915.1"/>
    </source>
</evidence>
<dbReference type="Proteomes" id="UP000242381">
    <property type="component" value="Unassembled WGS sequence"/>
</dbReference>
<dbReference type="EMBL" id="KV921371">
    <property type="protein sequence ID" value="ORE16915.1"/>
    <property type="molecule type" value="Genomic_DNA"/>
</dbReference>
<proteinExistence type="predicted"/>
<accession>A0A1X0RXY3</accession>
<gene>
    <name evidence="1" type="ORF">BCV71DRAFT_256456</name>
</gene>
<protein>
    <submittedName>
        <fullName evidence="1">Uncharacterized protein</fullName>
    </submittedName>
</protein>
<organism evidence="1 2">
    <name type="scientific">Rhizopus microsporus</name>
    <dbReference type="NCBI Taxonomy" id="58291"/>
    <lineage>
        <taxon>Eukaryota</taxon>
        <taxon>Fungi</taxon>
        <taxon>Fungi incertae sedis</taxon>
        <taxon>Mucoromycota</taxon>
        <taxon>Mucoromycotina</taxon>
        <taxon>Mucoromycetes</taxon>
        <taxon>Mucorales</taxon>
        <taxon>Mucorineae</taxon>
        <taxon>Rhizopodaceae</taxon>
        <taxon>Rhizopus</taxon>
    </lineage>
</organism>
<name>A0A1X0RXY3_RHIZD</name>
<sequence>MVCTKSYKAYWCMLYFENTRIKPKGTLPGISTVIAARLSTSNNTMSINVNFRGYININKRRSIANSSKRSTDIQGQTGVSLFAKKKKKKKLLLFSIEKDPYKHCWHGLAYIIMTVCTPCRRIIDLSCIGGDRCEVVVAEINERKLLPEFKADILS</sequence>
<evidence type="ECO:0000313" key="2">
    <source>
        <dbReference type="Proteomes" id="UP000242381"/>
    </source>
</evidence>
<reference evidence="1 2" key="1">
    <citation type="journal article" date="2016" name="Proc. Natl. Acad. Sci. U.S.A.">
        <title>Lipid metabolic changes in an early divergent fungus govern the establishment of a mutualistic symbiosis with endobacteria.</title>
        <authorList>
            <person name="Lastovetsky O.A."/>
            <person name="Gaspar M.L."/>
            <person name="Mondo S.J."/>
            <person name="LaButti K.M."/>
            <person name="Sandor L."/>
            <person name="Grigoriev I.V."/>
            <person name="Henry S.A."/>
            <person name="Pawlowska T.E."/>
        </authorList>
    </citation>
    <scope>NUCLEOTIDE SEQUENCE [LARGE SCALE GENOMIC DNA]</scope>
    <source>
        <strain evidence="1 2">ATCC 11559</strain>
    </source>
</reference>